<keyword evidence="7" id="KW-0347">Helicase</keyword>
<comment type="cofactor">
    <cofactor evidence="1">
        <name>Mn(2+)</name>
        <dbReference type="ChEBI" id="CHEBI:29035"/>
    </cofactor>
</comment>
<comment type="caution">
    <text evidence="20">The sequence shown here is derived from an EMBL/GenBank/DDBJ whole genome shotgun (WGS) entry which is preliminary data.</text>
</comment>
<dbReference type="CDD" id="cd00593">
    <property type="entry name" value="RIBOc"/>
    <property type="match status" value="2"/>
</dbReference>
<keyword evidence="5" id="KW-0547">Nucleotide-binding</keyword>
<dbReference type="Gene3D" id="1.10.1520.10">
    <property type="entry name" value="Ribonuclease III domain"/>
    <property type="match status" value="2"/>
</dbReference>
<dbReference type="GO" id="GO:0006396">
    <property type="term" value="P:RNA processing"/>
    <property type="evidence" value="ECO:0007669"/>
    <property type="project" value="InterPro"/>
</dbReference>
<feature type="domain" description="Helicase C-terminal" evidence="18">
    <location>
        <begin position="449"/>
        <end position="623"/>
    </location>
</feature>
<evidence type="ECO:0000256" key="10">
    <source>
        <dbReference type="ARBA" id="ARBA00022884"/>
    </source>
</evidence>
<dbReference type="Pfam" id="PF04851">
    <property type="entry name" value="ResIII"/>
    <property type="match status" value="1"/>
</dbReference>
<dbReference type="GO" id="GO:0003677">
    <property type="term" value="F:DNA binding"/>
    <property type="evidence" value="ECO:0007669"/>
    <property type="project" value="InterPro"/>
</dbReference>
<evidence type="ECO:0000256" key="5">
    <source>
        <dbReference type="ARBA" id="ARBA00022741"/>
    </source>
</evidence>
<dbReference type="SUPFAM" id="SSF69065">
    <property type="entry name" value="RNase III domain-like"/>
    <property type="match status" value="2"/>
</dbReference>
<organism evidence="20 21">
    <name type="scientific">Circinella minor</name>
    <dbReference type="NCBI Taxonomy" id="1195481"/>
    <lineage>
        <taxon>Eukaryota</taxon>
        <taxon>Fungi</taxon>
        <taxon>Fungi incertae sedis</taxon>
        <taxon>Mucoromycota</taxon>
        <taxon>Mucoromycotina</taxon>
        <taxon>Mucoromycetes</taxon>
        <taxon>Mucorales</taxon>
        <taxon>Lichtheimiaceae</taxon>
        <taxon>Circinella</taxon>
    </lineage>
</organism>
<evidence type="ECO:0000259" key="19">
    <source>
        <dbReference type="PROSITE" id="PS51327"/>
    </source>
</evidence>
<keyword evidence="21" id="KW-1185">Reference proteome</keyword>
<dbReference type="InterPro" id="IPR001650">
    <property type="entry name" value="Helicase_C-like"/>
</dbReference>
<dbReference type="InterPro" id="IPR027417">
    <property type="entry name" value="P-loop_NTPase"/>
</dbReference>
<dbReference type="InterPro" id="IPR003100">
    <property type="entry name" value="PAZ_dom"/>
</dbReference>
<feature type="domain" description="Dicer dsRNA-binding fold" evidence="19">
    <location>
        <begin position="649"/>
        <end position="739"/>
    </location>
</feature>
<feature type="domain" description="RNase III" evidence="15">
    <location>
        <begin position="1230"/>
        <end position="1376"/>
    </location>
</feature>
<dbReference type="Pfam" id="PF03368">
    <property type="entry name" value="Dicer_dimer"/>
    <property type="match status" value="1"/>
</dbReference>
<protein>
    <recommendedName>
        <fullName evidence="22">Dicer-like protein 1</fullName>
    </recommendedName>
</protein>
<dbReference type="EMBL" id="JAEPRB010000335">
    <property type="protein sequence ID" value="KAG2217031.1"/>
    <property type="molecule type" value="Genomic_DNA"/>
</dbReference>
<dbReference type="Gene3D" id="3.30.160.380">
    <property type="entry name" value="Dicer dimerisation domain"/>
    <property type="match status" value="1"/>
</dbReference>
<dbReference type="CDD" id="cd18034">
    <property type="entry name" value="DEXHc_dicer"/>
    <property type="match status" value="1"/>
</dbReference>
<dbReference type="InterPro" id="IPR005034">
    <property type="entry name" value="Dicer_dimerisation"/>
</dbReference>
<comment type="similarity">
    <text evidence="13 14">Belongs to the helicase family. Dicer subfamily.</text>
</comment>
<keyword evidence="11" id="KW-0943">RNA-mediated gene silencing</keyword>
<dbReference type="FunFam" id="1.10.1520.10:FF:000004">
    <property type="entry name" value="Endoribonuclease dicer-like 1"/>
    <property type="match status" value="1"/>
</dbReference>
<dbReference type="Pfam" id="PF02170">
    <property type="entry name" value="PAZ"/>
    <property type="match status" value="1"/>
</dbReference>
<comment type="cofactor">
    <cofactor evidence="2">
        <name>Mg(2+)</name>
        <dbReference type="ChEBI" id="CHEBI:18420"/>
    </cofactor>
</comment>
<dbReference type="Proteomes" id="UP000646827">
    <property type="component" value="Unassembled WGS sequence"/>
</dbReference>
<dbReference type="Gene3D" id="3.40.50.300">
    <property type="entry name" value="P-loop containing nucleotide triphosphate hydrolases"/>
    <property type="match status" value="2"/>
</dbReference>
<keyword evidence="6" id="KW-0378">Hydrolase</keyword>
<dbReference type="GO" id="GO:0004525">
    <property type="term" value="F:ribonuclease III activity"/>
    <property type="evidence" value="ECO:0007669"/>
    <property type="project" value="InterPro"/>
</dbReference>
<dbReference type="GO" id="GO:0046872">
    <property type="term" value="F:metal ion binding"/>
    <property type="evidence" value="ECO:0007669"/>
    <property type="project" value="UniProtKB-KW"/>
</dbReference>
<dbReference type="SMART" id="SM00490">
    <property type="entry name" value="HELICc"/>
    <property type="match status" value="1"/>
</dbReference>
<proteinExistence type="inferred from homology"/>
<dbReference type="Pfam" id="PF00636">
    <property type="entry name" value="Ribonuclease_3"/>
    <property type="match status" value="2"/>
</dbReference>
<dbReference type="PROSITE" id="PS50821">
    <property type="entry name" value="PAZ"/>
    <property type="match status" value="1"/>
</dbReference>
<name>A0A8H7RTT0_9FUNG</name>
<dbReference type="InterPro" id="IPR036389">
    <property type="entry name" value="RNase_III_sf"/>
</dbReference>
<keyword evidence="8" id="KW-0067">ATP-binding</keyword>
<dbReference type="SMART" id="SM00949">
    <property type="entry name" value="PAZ"/>
    <property type="match status" value="1"/>
</dbReference>
<evidence type="ECO:0000256" key="9">
    <source>
        <dbReference type="ARBA" id="ARBA00022842"/>
    </source>
</evidence>
<dbReference type="GO" id="GO:0005524">
    <property type="term" value="F:ATP binding"/>
    <property type="evidence" value="ECO:0007669"/>
    <property type="project" value="UniProtKB-KW"/>
</dbReference>
<dbReference type="CDD" id="cd18802">
    <property type="entry name" value="SF2_C_dicer"/>
    <property type="match status" value="1"/>
</dbReference>
<dbReference type="PANTHER" id="PTHR14950">
    <property type="entry name" value="DICER-RELATED"/>
    <property type="match status" value="1"/>
</dbReference>
<dbReference type="InterPro" id="IPR014001">
    <property type="entry name" value="Helicase_ATP-bd"/>
</dbReference>
<dbReference type="PROSITE" id="PS00517">
    <property type="entry name" value="RNASE_3_1"/>
    <property type="match status" value="1"/>
</dbReference>
<evidence type="ECO:0000259" key="18">
    <source>
        <dbReference type="PROSITE" id="PS51194"/>
    </source>
</evidence>
<dbReference type="InterPro" id="IPR038248">
    <property type="entry name" value="Dicer_dimer_sf"/>
</dbReference>
<evidence type="ECO:0000256" key="6">
    <source>
        <dbReference type="ARBA" id="ARBA00022801"/>
    </source>
</evidence>
<dbReference type="PROSITE" id="PS51327">
    <property type="entry name" value="DICER_DSRBF"/>
    <property type="match status" value="1"/>
</dbReference>
<gene>
    <name evidence="20" type="ORF">INT45_003987</name>
</gene>
<dbReference type="OrthoDB" id="416741at2759"/>
<dbReference type="GO" id="GO:0003723">
    <property type="term" value="F:RNA binding"/>
    <property type="evidence" value="ECO:0007669"/>
    <property type="project" value="UniProtKB-UniRule"/>
</dbReference>
<sequence length="1700" mass="195359">MTTTLQSNDFFISNNNNNDETNNNLIDMTTTIINNNENKNSKKKEEDNDNTIIPFIPDKIENTMNSGDQEQLLRYIDPEFLDALPDRGAKNADQVFEQERYNLQDPDTPELLDDFDEQPQETKMLPPRDYQYELFQKAVDENVLAVLDTGSGKTLIAVMLIKHIAAKEREERLKRRNTKLTFFLVDRVPLVPQQYNVIKTNCDAKVERMYGAMDIDNWSEKKWKQIFEESDVCVMTAQIFLNTLRHGFIHMSQVNLIVFDECHHCTKRHPYNLIMKEHYEQCNREDRPKIFGMTASPVHKSAKSVEQAIFELERNLDSRVYTTINGTIAQVVRRAREVTIAYTTTDGYENTKLCKQIRNKINHIERYKRLFSSTDNILKELGPWCCDRLWKHLLKEQANRIHDDTQDLPLDKLNEEDRIIVEAYRLARDAAPDNPDIKDLTLFSGKVSKLMEILSIFQQKQDFCGIIFVERRHTAVALDLLIKSYHKFDKTIKSGILIGHGTNDDGDIQMKFKKQHETIHQFRDGELNLLIATNVAEEGLDIQPCNVVIRFDFFRTLIGYIQSRGRARREDSVYCILVEDNISGDCVKLDDFRRLEVKMKHFCVEHPERSVYNPYNDADDDEDDEYDEDFNGCRYEVPSSGATITLHFAVPLIHLYVGSLPSDAFCALQPIFDIFPAGEGFTCTLRLPSNAALREMTSEVARTKSKAKRLAAYKAAIELHKLGALDDHLRPKNMKRQILGEMAPIFDENGQIVGSRRRRHVYEKRTPRFWEREQNDEEEKIEKDHVKAEDDKDLMIAHKSSWREDGDIDMFEPRSQLSHVTQRLKLIENNKNSHLKSTNDQVLTNGSSHELQNSTTLVPNQSINTTTIPKKTMNLLDDPIDLPNGIMKSFEQLGLVPNPPLKPVTITPTTNSLTNGSTLVPLPSTVAAATTTEVATTESKQLEADAIDNMNVEEPEDIGQGPFDVWMTVILVEIKKDTPFKVRHMGLISWKPLPSTPDFELYKKGDPFKIGFRSMSTTFRIDRSTLDKLAEFTLSICSAITNKEFQCPLIDFPYFFAPLKTYNTENIEYPTINDLVPMDTIDWNEIDQTIIKEQPNIDLDHLEQNVQDKILIDYADNSRRYVIQEICHDLHPNSPPPENLTIRESDYENFAAYYLDNFKIDVTRMDQPMVRVQRIQKVMNFLMPIAPAAPQEKKRTATFVIPEFCKIFWASASVYQSAMVLPSIMTRLDSYLLVKEAGLRYDLPISDDLMLEAYTTPSASMAMNYERLETLGDSLLKFIATIRLYINFPFSDEGELHCLRIRVICNRALYQAAKRLRIYRYVTSHAFNRRYWRPHHFVAPTDNPEALEELRHHMLSDKTLADVVEATLGASYLSSGLEGGLHTAIQMQIPFDDIKHWSDLQPTYIQSRTKVPPRAEAKALRNVSIQKVQEICSYEFNTQLTIVEALTHASLPNSTAPCYQRLEFLGDAILDFLVIRYLFKTYPEADPGLITDLKDSCVNNHVLGIICVRNQLHTQIIHYSGRLVKAIEEFNLELEKMDKNGESVGEYWTELTVPKVLSDVVESMLGAVFVDAGFDLAPVERLFEKWMIPLYENHVRPDTLKIHPLRKFTTDLQRLGCESFMLRNHTTLSTSADSQKCVIFLHDKPLATGSADNVKAARRNAAAKASLRLEEDPGLLKAICNCSITSRRNKKLEEYDDDDD</sequence>
<evidence type="ECO:0000256" key="14">
    <source>
        <dbReference type="PROSITE-ProRule" id="PRU00657"/>
    </source>
</evidence>
<evidence type="ECO:0000259" key="17">
    <source>
        <dbReference type="PROSITE" id="PS51192"/>
    </source>
</evidence>
<dbReference type="SMART" id="SM00535">
    <property type="entry name" value="RIBOc"/>
    <property type="match status" value="2"/>
</dbReference>
<dbReference type="PROSITE" id="PS50142">
    <property type="entry name" value="RNASE_3_2"/>
    <property type="match status" value="2"/>
</dbReference>
<keyword evidence="4" id="KW-0677">Repeat</keyword>
<keyword evidence="3" id="KW-0479">Metal-binding</keyword>
<evidence type="ECO:0000256" key="1">
    <source>
        <dbReference type="ARBA" id="ARBA00001936"/>
    </source>
</evidence>
<dbReference type="Pfam" id="PF00271">
    <property type="entry name" value="Helicase_C"/>
    <property type="match status" value="1"/>
</dbReference>
<keyword evidence="10 14" id="KW-0694">RNA-binding</keyword>
<evidence type="ECO:0000256" key="4">
    <source>
        <dbReference type="ARBA" id="ARBA00022737"/>
    </source>
</evidence>
<evidence type="ECO:0000313" key="21">
    <source>
        <dbReference type="Proteomes" id="UP000646827"/>
    </source>
</evidence>
<evidence type="ECO:0000256" key="13">
    <source>
        <dbReference type="ARBA" id="ARBA00035116"/>
    </source>
</evidence>
<dbReference type="GO" id="GO:0031047">
    <property type="term" value="P:regulatory ncRNA-mediated gene silencing"/>
    <property type="evidence" value="ECO:0007669"/>
    <property type="project" value="UniProtKB-KW"/>
</dbReference>
<dbReference type="InterPro" id="IPR000999">
    <property type="entry name" value="RNase_III_dom"/>
</dbReference>
<dbReference type="Gene3D" id="2.170.260.10">
    <property type="entry name" value="paz domain"/>
    <property type="match status" value="1"/>
</dbReference>
<dbReference type="PANTHER" id="PTHR14950:SF37">
    <property type="entry name" value="ENDORIBONUCLEASE DICER"/>
    <property type="match status" value="1"/>
</dbReference>
<evidence type="ECO:0000256" key="3">
    <source>
        <dbReference type="ARBA" id="ARBA00022723"/>
    </source>
</evidence>
<feature type="domain" description="Helicase ATP-binding" evidence="17">
    <location>
        <begin position="134"/>
        <end position="315"/>
    </location>
</feature>
<dbReference type="PROSITE" id="PS51194">
    <property type="entry name" value="HELICASE_CTER"/>
    <property type="match status" value="1"/>
</dbReference>
<dbReference type="InterPro" id="IPR006935">
    <property type="entry name" value="Helicase/UvrB_N"/>
</dbReference>
<keyword evidence="12" id="KW-0464">Manganese</keyword>
<accession>A0A8H7RTT0</accession>
<evidence type="ECO:0000256" key="7">
    <source>
        <dbReference type="ARBA" id="ARBA00022806"/>
    </source>
</evidence>
<dbReference type="PROSITE" id="PS51192">
    <property type="entry name" value="HELICASE_ATP_BIND_1"/>
    <property type="match status" value="1"/>
</dbReference>
<evidence type="ECO:0000313" key="20">
    <source>
        <dbReference type="EMBL" id="KAG2217031.1"/>
    </source>
</evidence>
<evidence type="ECO:0000256" key="2">
    <source>
        <dbReference type="ARBA" id="ARBA00001946"/>
    </source>
</evidence>
<evidence type="ECO:0000259" key="16">
    <source>
        <dbReference type="PROSITE" id="PS50821"/>
    </source>
</evidence>
<dbReference type="SUPFAM" id="SSF52540">
    <property type="entry name" value="P-loop containing nucleoside triphosphate hydrolases"/>
    <property type="match status" value="1"/>
</dbReference>
<evidence type="ECO:0000256" key="11">
    <source>
        <dbReference type="ARBA" id="ARBA00023158"/>
    </source>
</evidence>
<dbReference type="GO" id="GO:0004386">
    <property type="term" value="F:helicase activity"/>
    <property type="evidence" value="ECO:0007669"/>
    <property type="project" value="UniProtKB-KW"/>
</dbReference>
<evidence type="ECO:0000256" key="8">
    <source>
        <dbReference type="ARBA" id="ARBA00022840"/>
    </source>
</evidence>
<feature type="domain" description="PAZ" evidence="16">
    <location>
        <begin position="1070"/>
        <end position="1209"/>
    </location>
</feature>
<keyword evidence="9" id="KW-0460">Magnesium</keyword>
<reference evidence="20 21" key="1">
    <citation type="submission" date="2020-12" db="EMBL/GenBank/DDBJ databases">
        <title>Metabolic potential, ecology and presence of endohyphal bacteria is reflected in genomic diversity of Mucoromycotina.</title>
        <authorList>
            <person name="Muszewska A."/>
            <person name="Okrasinska A."/>
            <person name="Steczkiewicz K."/>
            <person name="Drgas O."/>
            <person name="Orlowska M."/>
            <person name="Perlinska-Lenart U."/>
            <person name="Aleksandrzak-Piekarczyk T."/>
            <person name="Szatraj K."/>
            <person name="Zielenkiewicz U."/>
            <person name="Pilsyk S."/>
            <person name="Malc E."/>
            <person name="Mieczkowski P."/>
            <person name="Kruszewska J.S."/>
            <person name="Biernat P."/>
            <person name="Pawlowska J."/>
        </authorList>
    </citation>
    <scope>NUCLEOTIDE SEQUENCE [LARGE SCALE GENOMIC DNA]</scope>
    <source>
        <strain evidence="20 21">CBS 142.35</strain>
    </source>
</reference>
<evidence type="ECO:0008006" key="22">
    <source>
        <dbReference type="Google" id="ProtNLM"/>
    </source>
</evidence>
<feature type="domain" description="RNase III" evidence="15">
    <location>
        <begin position="1425"/>
        <end position="1573"/>
    </location>
</feature>
<dbReference type="FunFam" id="3.40.50.300:FF:000628">
    <property type="entry name" value="Endoribonuclease Dicer"/>
    <property type="match status" value="1"/>
</dbReference>
<dbReference type="SMART" id="SM00487">
    <property type="entry name" value="DEXDc"/>
    <property type="match status" value="1"/>
</dbReference>
<evidence type="ECO:0000259" key="15">
    <source>
        <dbReference type="PROSITE" id="PS50142"/>
    </source>
</evidence>
<evidence type="ECO:0000256" key="12">
    <source>
        <dbReference type="ARBA" id="ARBA00023211"/>
    </source>
</evidence>